<evidence type="ECO:0000256" key="2">
    <source>
        <dbReference type="ARBA" id="ARBA00022692"/>
    </source>
</evidence>
<feature type="transmembrane region" description="Helical" evidence="5">
    <location>
        <begin position="119"/>
        <end position="138"/>
    </location>
</feature>
<name>A0ABX0RUH2_9GAMM</name>
<feature type="domain" description="O-antigen ligase-related" evidence="6">
    <location>
        <begin position="190"/>
        <end position="321"/>
    </location>
</feature>
<feature type="transmembrane region" description="Helical" evidence="5">
    <location>
        <begin position="189"/>
        <end position="215"/>
    </location>
</feature>
<sequence length="385" mass="44066">MSFLKRTESLEAIASISFMAFLFLMTIFTGVGKVNNLFHLSITAMMIFWFIQRKKISFPESYTWKSMSVVALFLIYYSVTNLWTNDPINIVSTLKHTVYLLFFVYMFDFCINRYGSLKVYSFIFSGCFVVLILTFMLVDKNTILTNRLENGFFGAPKNVIDLGGYFALGILSALIIARESGRHWIYLPASLLFIGLVLTQSRGPLLALLVSLVVLLAKYKHVHLRHVFYILISIAVISLFFYFTDYGSEFYERIISSYAQSFIRFGIWHHAISEALVHPYFGWGFDKQLRFVNSIGQHVITTHSIYVSAFLKGGVVGVLFMFSLIMAGLYQAYKKYHQGMGLEASIYLFSLMFFVTQGMFVIGGPGETWVLFWLPLAIVFSSRKA</sequence>
<keyword evidence="2 5" id="KW-0812">Transmembrane</keyword>
<dbReference type="PANTHER" id="PTHR37422">
    <property type="entry name" value="TEICHURONIC ACID BIOSYNTHESIS PROTEIN TUAE"/>
    <property type="match status" value="1"/>
</dbReference>
<evidence type="ECO:0000313" key="7">
    <source>
        <dbReference type="EMBL" id="NIG21102.1"/>
    </source>
</evidence>
<evidence type="ECO:0000256" key="5">
    <source>
        <dbReference type="SAM" id="Phobius"/>
    </source>
</evidence>
<feature type="transmembrane region" description="Helical" evidence="5">
    <location>
        <begin position="227"/>
        <end position="244"/>
    </location>
</feature>
<keyword evidence="7" id="KW-0436">Ligase</keyword>
<accession>A0ABX0RUH2</accession>
<comment type="subcellular location">
    <subcellularLocation>
        <location evidence="1">Membrane</location>
        <topology evidence="1">Multi-pass membrane protein</topology>
    </subcellularLocation>
</comment>
<evidence type="ECO:0000259" key="6">
    <source>
        <dbReference type="Pfam" id="PF04932"/>
    </source>
</evidence>
<gene>
    <name evidence="7" type="ORF">F3J37_20705</name>
</gene>
<proteinExistence type="predicted"/>
<feature type="transmembrane region" description="Helical" evidence="5">
    <location>
        <begin position="37"/>
        <end position="52"/>
    </location>
</feature>
<reference evidence="7 8" key="1">
    <citation type="journal article" date="2019" name="bioRxiv">
        <title>Bacteria contribute to plant secondary compound degradation in a generalist herbivore system.</title>
        <authorList>
            <person name="Francoeur C.B."/>
            <person name="Khadempour L."/>
            <person name="Moreira-Soto R.D."/>
            <person name="Gotting K."/>
            <person name="Book A.J."/>
            <person name="Pinto-Tomas A.A."/>
            <person name="Keefover-Ring K."/>
            <person name="Currie C.R."/>
        </authorList>
    </citation>
    <scope>NUCLEOTIDE SEQUENCE [LARGE SCALE GENOMIC DNA]</scope>
    <source>
        <strain evidence="7">Al-1710</strain>
    </source>
</reference>
<dbReference type="InterPro" id="IPR007016">
    <property type="entry name" value="O-antigen_ligase-rel_domated"/>
</dbReference>
<keyword evidence="8" id="KW-1185">Reference proteome</keyword>
<feature type="transmembrane region" description="Helical" evidence="5">
    <location>
        <begin position="368"/>
        <end position="383"/>
    </location>
</feature>
<keyword evidence="3 5" id="KW-1133">Transmembrane helix</keyword>
<dbReference type="PANTHER" id="PTHR37422:SF13">
    <property type="entry name" value="LIPOPOLYSACCHARIDE BIOSYNTHESIS PROTEIN PA4999-RELATED"/>
    <property type="match status" value="1"/>
</dbReference>
<organism evidence="7 8">
    <name type="scientific">Candidatus Pantoea communis</name>
    <dbReference type="NCBI Taxonomy" id="2608354"/>
    <lineage>
        <taxon>Bacteria</taxon>
        <taxon>Pseudomonadati</taxon>
        <taxon>Pseudomonadota</taxon>
        <taxon>Gammaproteobacteria</taxon>
        <taxon>Enterobacterales</taxon>
        <taxon>Erwiniaceae</taxon>
        <taxon>Pantoea</taxon>
    </lineage>
</organism>
<evidence type="ECO:0000256" key="4">
    <source>
        <dbReference type="ARBA" id="ARBA00023136"/>
    </source>
</evidence>
<evidence type="ECO:0000313" key="8">
    <source>
        <dbReference type="Proteomes" id="UP001515780"/>
    </source>
</evidence>
<dbReference type="RefSeq" id="WP_034823795.1">
    <property type="nucleotide sequence ID" value="NZ_VWXC01000018.1"/>
</dbReference>
<dbReference type="EMBL" id="VWXC01000018">
    <property type="protein sequence ID" value="NIG21102.1"/>
    <property type="molecule type" value="Genomic_DNA"/>
</dbReference>
<feature type="transmembrane region" description="Helical" evidence="5">
    <location>
        <begin position="305"/>
        <end position="330"/>
    </location>
</feature>
<evidence type="ECO:0000256" key="1">
    <source>
        <dbReference type="ARBA" id="ARBA00004141"/>
    </source>
</evidence>
<dbReference type="Proteomes" id="UP001515780">
    <property type="component" value="Unassembled WGS sequence"/>
</dbReference>
<dbReference type="InterPro" id="IPR051533">
    <property type="entry name" value="WaaL-like"/>
</dbReference>
<dbReference type="GO" id="GO:0016874">
    <property type="term" value="F:ligase activity"/>
    <property type="evidence" value="ECO:0007669"/>
    <property type="project" value="UniProtKB-KW"/>
</dbReference>
<protein>
    <submittedName>
        <fullName evidence="7">O-antigen ligase family protein</fullName>
    </submittedName>
</protein>
<feature type="transmembrane region" description="Helical" evidence="5">
    <location>
        <begin position="12"/>
        <end position="31"/>
    </location>
</feature>
<feature type="transmembrane region" description="Helical" evidence="5">
    <location>
        <begin position="90"/>
        <end position="107"/>
    </location>
</feature>
<keyword evidence="4 5" id="KW-0472">Membrane</keyword>
<evidence type="ECO:0000256" key="3">
    <source>
        <dbReference type="ARBA" id="ARBA00022989"/>
    </source>
</evidence>
<dbReference type="Pfam" id="PF04932">
    <property type="entry name" value="Wzy_C"/>
    <property type="match status" value="1"/>
</dbReference>
<feature type="transmembrane region" description="Helical" evidence="5">
    <location>
        <begin position="64"/>
        <end position="84"/>
    </location>
</feature>
<comment type="caution">
    <text evidence="7">The sequence shown here is derived from an EMBL/GenBank/DDBJ whole genome shotgun (WGS) entry which is preliminary data.</text>
</comment>
<feature type="transmembrane region" description="Helical" evidence="5">
    <location>
        <begin position="158"/>
        <end position="177"/>
    </location>
</feature>